<gene>
    <name evidence="1" type="ORF">S01H4_61110</name>
</gene>
<dbReference type="AlphaFoldDB" id="X1CKF9"/>
<comment type="caution">
    <text evidence="1">The sequence shown here is derived from an EMBL/GenBank/DDBJ whole genome shotgun (WGS) entry which is preliminary data.</text>
</comment>
<organism evidence="1">
    <name type="scientific">marine sediment metagenome</name>
    <dbReference type="NCBI Taxonomy" id="412755"/>
    <lineage>
        <taxon>unclassified sequences</taxon>
        <taxon>metagenomes</taxon>
        <taxon>ecological metagenomes</taxon>
    </lineage>
</organism>
<proteinExistence type="predicted"/>
<feature type="non-terminal residue" evidence="1">
    <location>
        <position position="1"/>
    </location>
</feature>
<name>X1CKF9_9ZZZZ</name>
<dbReference type="EMBL" id="BART01036168">
    <property type="protein sequence ID" value="GAH08212.1"/>
    <property type="molecule type" value="Genomic_DNA"/>
</dbReference>
<evidence type="ECO:0000313" key="1">
    <source>
        <dbReference type="EMBL" id="GAH08212.1"/>
    </source>
</evidence>
<reference evidence="1" key="1">
    <citation type="journal article" date="2014" name="Front. Microbiol.">
        <title>High frequency of phylogenetically diverse reductive dehalogenase-homologous genes in deep subseafloor sedimentary metagenomes.</title>
        <authorList>
            <person name="Kawai M."/>
            <person name="Futagami T."/>
            <person name="Toyoda A."/>
            <person name="Takaki Y."/>
            <person name="Nishi S."/>
            <person name="Hori S."/>
            <person name="Arai W."/>
            <person name="Tsubouchi T."/>
            <person name="Morono Y."/>
            <person name="Uchiyama I."/>
            <person name="Ito T."/>
            <person name="Fujiyama A."/>
            <person name="Inagaki F."/>
            <person name="Takami H."/>
        </authorList>
    </citation>
    <scope>NUCLEOTIDE SEQUENCE</scope>
    <source>
        <strain evidence="1">Expedition CK06-06</strain>
    </source>
</reference>
<protein>
    <submittedName>
        <fullName evidence="1">Uncharacterized protein</fullName>
    </submittedName>
</protein>
<accession>X1CKF9</accession>
<sequence>ECVYANIEWYTKYPPPFEFLLAEFYDMNCNR</sequence>